<protein>
    <submittedName>
        <fullName evidence="1">Uncharacterized protein</fullName>
    </submittedName>
</protein>
<keyword evidence="2" id="KW-1185">Reference proteome</keyword>
<gene>
    <name evidence="1" type="ORF">VNE69_07063</name>
</gene>
<dbReference type="RefSeq" id="XP_065330139.1">
    <property type="nucleotide sequence ID" value="XM_065474067.1"/>
</dbReference>
<name>A0AAX4JDA5_9MICR</name>
<reference evidence="1" key="1">
    <citation type="journal article" date="2024" name="BMC Genomics">
        <title>Functional annotation of a divergent genome using sequence and structure-based similarity.</title>
        <authorList>
            <person name="Svedberg D."/>
            <person name="Winiger R.R."/>
            <person name="Berg A."/>
            <person name="Sharma H."/>
            <person name="Tellgren-Roth C."/>
            <person name="Debrunner-Vossbrinck B.A."/>
            <person name="Vossbrinck C.R."/>
            <person name="Barandun J."/>
        </authorList>
    </citation>
    <scope>NUCLEOTIDE SEQUENCE</scope>
    <source>
        <strain evidence="1">Illinois isolate</strain>
    </source>
</reference>
<sequence length="101" mass="11899">MDNSTDTQIIEDSLKHDDLLNRLEKLSVFLDNLVNQITEDDVPEEDVSKIVDHIKLQKKIYEQAHELYDSVKEEVYDKEIADKNLNNLKSSIEEYKKYKAE</sequence>
<evidence type="ECO:0000313" key="2">
    <source>
        <dbReference type="Proteomes" id="UP001334084"/>
    </source>
</evidence>
<dbReference type="AlphaFoldDB" id="A0AAX4JDA5"/>
<accession>A0AAX4JDA5</accession>
<dbReference type="KEGG" id="vnx:VNE69_07063"/>
<organism evidence="1 2">
    <name type="scientific">Vairimorpha necatrix</name>
    <dbReference type="NCBI Taxonomy" id="6039"/>
    <lineage>
        <taxon>Eukaryota</taxon>
        <taxon>Fungi</taxon>
        <taxon>Fungi incertae sedis</taxon>
        <taxon>Microsporidia</taxon>
        <taxon>Nosematidae</taxon>
        <taxon>Vairimorpha</taxon>
    </lineage>
</organism>
<evidence type="ECO:0000313" key="1">
    <source>
        <dbReference type="EMBL" id="WUR03994.1"/>
    </source>
</evidence>
<proteinExistence type="predicted"/>
<dbReference type="EMBL" id="CP142732">
    <property type="protein sequence ID" value="WUR03994.1"/>
    <property type="molecule type" value="Genomic_DNA"/>
</dbReference>
<dbReference type="GeneID" id="90541819"/>
<dbReference type="Proteomes" id="UP001334084">
    <property type="component" value="Chromosome 7"/>
</dbReference>